<evidence type="ECO:0000313" key="2">
    <source>
        <dbReference type="EMBL" id="CAG8648418.1"/>
    </source>
</evidence>
<dbReference type="AlphaFoldDB" id="A0A9N9H2K5"/>
<name>A0A9N9H2K5_9GLOM</name>
<accession>A0A9N9H2K5</accession>
<dbReference type="EMBL" id="CAJVPK010006042">
    <property type="protein sequence ID" value="CAG8648418.1"/>
    <property type="molecule type" value="Genomic_DNA"/>
</dbReference>
<comment type="caution">
    <text evidence="2">The sequence shown here is derived from an EMBL/GenBank/DDBJ whole genome shotgun (WGS) entry which is preliminary data.</text>
</comment>
<dbReference type="Proteomes" id="UP000789706">
    <property type="component" value="Unassembled WGS sequence"/>
</dbReference>
<protein>
    <submittedName>
        <fullName evidence="2">6087_t:CDS:1</fullName>
    </submittedName>
</protein>
<organism evidence="2 3">
    <name type="scientific">Diversispora eburnea</name>
    <dbReference type="NCBI Taxonomy" id="1213867"/>
    <lineage>
        <taxon>Eukaryota</taxon>
        <taxon>Fungi</taxon>
        <taxon>Fungi incertae sedis</taxon>
        <taxon>Mucoromycota</taxon>
        <taxon>Glomeromycotina</taxon>
        <taxon>Glomeromycetes</taxon>
        <taxon>Diversisporales</taxon>
        <taxon>Diversisporaceae</taxon>
        <taxon>Diversispora</taxon>
    </lineage>
</organism>
<evidence type="ECO:0000256" key="1">
    <source>
        <dbReference type="SAM" id="MobiDB-lite"/>
    </source>
</evidence>
<keyword evidence="3" id="KW-1185">Reference proteome</keyword>
<proteinExistence type="predicted"/>
<evidence type="ECO:0000313" key="3">
    <source>
        <dbReference type="Proteomes" id="UP000789706"/>
    </source>
</evidence>
<feature type="compositionally biased region" description="Acidic residues" evidence="1">
    <location>
        <begin position="84"/>
        <end position="104"/>
    </location>
</feature>
<reference evidence="2" key="1">
    <citation type="submission" date="2021-06" db="EMBL/GenBank/DDBJ databases">
        <authorList>
            <person name="Kallberg Y."/>
            <person name="Tangrot J."/>
            <person name="Rosling A."/>
        </authorList>
    </citation>
    <scope>NUCLEOTIDE SEQUENCE</scope>
    <source>
        <strain evidence="2">AZ414A</strain>
    </source>
</reference>
<feature type="non-terminal residue" evidence="2">
    <location>
        <position position="1"/>
    </location>
</feature>
<gene>
    <name evidence="2" type="ORF">DEBURN_LOCUS11384</name>
</gene>
<feature type="region of interest" description="Disordered" evidence="1">
    <location>
        <begin position="83"/>
        <end position="113"/>
    </location>
</feature>
<sequence length="113" mass="13427">RGVDIDYYSYRICRNALWEKKRKCYWKEDSIEILPRSLHIFYEMLFSKLIGIDRDGDIILTRFSDKNMENSLIDLNEYYNSEYSETESESSDSEIESEFSDSEVENVPLPVIS</sequence>